<dbReference type="Gene3D" id="3.20.20.150">
    <property type="entry name" value="Divalent-metal-dependent TIM barrel enzymes"/>
    <property type="match status" value="1"/>
</dbReference>
<proteinExistence type="predicted"/>
<dbReference type="Proteomes" id="UP000450917">
    <property type="component" value="Unassembled WGS sequence"/>
</dbReference>
<protein>
    <submittedName>
        <fullName evidence="2">TIM barrel protein</fullName>
    </submittedName>
</protein>
<evidence type="ECO:0000313" key="3">
    <source>
        <dbReference type="Proteomes" id="UP000450917"/>
    </source>
</evidence>
<reference evidence="2 3" key="1">
    <citation type="submission" date="2019-11" db="EMBL/GenBank/DDBJ databases">
        <title>Draft genome sequences of five Paenibacillus species of dairy origin.</title>
        <authorList>
            <person name="Olajide A.M."/>
            <person name="Chen S."/>
            <person name="Lapointe G."/>
        </authorList>
    </citation>
    <scope>NUCLEOTIDE SEQUENCE [LARGE SCALE GENOMIC DNA]</scope>
    <source>
        <strain evidence="2 3">2CS3</strain>
    </source>
</reference>
<dbReference type="PANTHER" id="PTHR12110:SF21">
    <property type="entry name" value="XYLOSE ISOMERASE-LIKE TIM BARREL DOMAIN-CONTAINING PROTEIN"/>
    <property type="match status" value="1"/>
</dbReference>
<evidence type="ECO:0000313" key="2">
    <source>
        <dbReference type="EMBL" id="MUG71523.1"/>
    </source>
</evidence>
<dbReference type="RefSeq" id="WP_141333833.1">
    <property type="nucleotide sequence ID" value="NZ_WNZX01000009.1"/>
</dbReference>
<keyword evidence="3" id="KW-1185">Reference proteome</keyword>
<dbReference type="InterPro" id="IPR013022">
    <property type="entry name" value="Xyl_isomerase-like_TIM-brl"/>
</dbReference>
<accession>A0A7X2ZAV5</accession>
<dbReference type="AlphaFoldDB" id="A0A7X2ZAV5"/>
<organism evidence="2 3">
    <name type="scientific">Paenibacillus validus</name>
    <dbReference type="NCBI Taxonomy" id="44253"/>
    <lineage>
        <taxon>Bacteria</taxon>
        <taxon>Bacillati</taxon>
        <taxon>Bacillota</taxon>
        <taxon>Bacilli</taxon>
        <taxon>Bacillales</taxon>
        <taxon>Paenibacillaceae</taxon>
        <taxon>Paenibacillus</taxon>
    </lineage>
</organism>
<gene>
    <name evidence="2" type="ORF">GNP93_12670</name>
</gene>
<dbReference type="EMBL" id="WNZX01000009">
    <property type="protein sequence ID" value="MUG71523.1"/>
    <property type="molecule type" value="Genomic_DNA"/>
</dbReference>
<name>A0A7X2ZAV5_9BACL</name>
<sequence length="281" mass="31032">MKFGASTFIWASPFSPETFHLVDKVKAFGFDILEICIEDPRTIPAAETRAYMEARGIQALVCGAFGPNRDISSEDSRVREEGLAYIRTCVDFAVQLGSPLVSGPMYAATGKTRLLTPAEKKQQLEWTVENLKAAADYAGEKGVKLAIEPLNRFETDLINTVEQGVNLLERVNHSNVGFLLDTFHMNLEEKSIGDAIRAAGKHILNFHSCENDRGIPGTGHIPWEEVSKALQDIQYDGYVVIEAFTTDIKEIARAVSQWRPLASSQDAIAAEGITFLKSVLR</sequence>
<dbReference type="InterPro" id="IPR050312">
    <property type="entry name" value="IolE/XylAMocC-like"/>
</dbReference>
<comment type="caution">
    <text evidence="2">The sequence shown here is derived from an EMBL/GenBank/DDBJ whole genome shotgun (WGS) entry which is preliminary data.</text>
</comment>
<dbReference type="SUPFAM" id="SSF51658">
    <property type="entry name" value="Xylose isomerase-like"/>
    <property type="match status" value="1"/>
</dbReference>
<dbReference type="Pfam" id="PF01261">
    <property type="entry name" value="AP_endonuc_2"/>
    <property type="match status" value="1"/>
</dbReference>
<dbReference type="InterPro" id="IPR036237">
    <property type="entry name" value="Xyl_isomerase-like_sf"/>
</dbReference>
<feature type="domain" description="Xylose isomerase-like TIM barrel" evidence="1">
    <location>
        <begin position="22"/>
        <end position="277"/>
    </location>
</feature>
<evidence type="ECO:0000259" key="1">
    <source>
        <dbReference type="Pfam" id="PF01261"/>
    </source>
</evidence>
<dbReference type="PANTHER" id="PTHR12110">
    <property type="entry name" value="HYDROXYPYRUVATE ISOMERASE"/>
    <property type="match status" value="1"/>
</dbReference>